<dbReference type="GO" id="GO:0005886">
    <property type="term" value="C:plasma membrane"/>
    <property type="evidence" value="ECO:0007669"/>
    <property type="project" value="TreeGrafter"/>
</dbReference>
<evidence type="ECO:0000313" key="2">
    <source>
        <dbReference type="EMBL" id="ORX46692.1"/>
    </source>
</evidence>
<dbReference type="GO" id="GO:0051666">
    <property type="term" value="P:actin cortical patch localization"/>
    <property type="evidence" value="ECO:0007669"/>
    <property type="project" value="TreeGrafter"/>
</dbReference>
<evidence type="ECO:0000259" key="1">
    <source>
        <dbReference type="PROSITE" id="PS50211"/>
    </source>
</evidence>
<dbReference type="STRING" id="1754191.A0A1Y1V3Z1"/>
<dbReference type="Pfam" id="PF08616">
    <property type="entry name" value="SPA"/>
    <property type="match status" value="1"/>
</dbReference>
<dbReference type="Proteomes" id="UP000193719">
    <property type="component" value="Unassembled WGS sequence"/>
</dbReference>
<feature type="domain" description="UDENN" evidence="1">
    <location>
        <begin position="6"/>
        <end position="497"/>
    </location>
</feature>
<keyword evidence="3" id="KW-1185">Reference proteome</keyword>
<dbReference type="EMBL" id="MCFH01000034">
    <property type="protein sequence ID" value="ORX46692.1"/>
    <property type="molecule type" value="Genomic_DNA"/>
</dbReference>
<comment type="caution">
    <text evidence="2">The sequence shown here is derived from an EMBL/GenBank/DDBJ whole genome shotgun (WGS) entry which is preliminary data.</text>
</comment>
<sequence>MKNHVNHILVAEFDIDKGSQITHQYPEKTGIEEHKLAELMLPDGAHLREEDWTSFILNQHIVENPLPTINNETNLLYVLNLVRTKQIPGVRRGARVKAIAISSHHKWLHVFKPLLIMALDSYFEKQEISILEKLYKSMNSLDISLMPLLSYNEKIILRASDDPMLFNESFVEVEEFAMAMNKHNNNLPSNQIKKIDRHFYETNVLYDTGAKNPIKVPIKIPMTMFNGEIGDLSVIQLISTFGNSAYPSKHHPHLDNNVPTNSIIILINALLTQKRILFLGHLKPSGEVANFVLAACALGSCGILRGYSERCFPYTNLAGLDDLLKVPGFIAGVTNPAFEEHPQWWDVLFNINTGKVTISPNIEKAPPLVNNIFTSGEKDTSLVSSFDKEFMNDIMNLIQQKYGEHYIRERFRLYLLRFIEVVAEYEKIVYGNTKIGYTTENINDKYNLGVGAFFTDEISKRREIVYNVNRIEGWRNTKSYELYKKDFYQSLLRKSVRNVDIRRQANILRNVPYIHPEKLNTILKSLAENITTDEQVLELLIHFLHNQDGLLPIASSLLHSSESIRINCTKILVRLDYSPLMKNQLKNLKRDGEEIGLLLVLIQPIQRN</sequence>
<gene>
    <name evidence="2" type="ORF">BCR36DRAFT_398784</name>
</gene>
<dbReference type="OrthoDB" id="66409at2759"/>
<dbReference type="PANTHER" id="PTHR28245:SF1">
    <property type="entry name" value="ARF3-INTERACTING PROTEIN 1"/>
    <property type="match status" value="1"/>
</dbReference>
<organism evidence="2 3">
    <name type="scientific">Piromyces finnis</name>
    <dbReference type="NCBI Taxonomy" id="1754191"/>
    <lineage>
        <taxon>Eukaryota</taxon>
        <taxon>Fungi</taxon>
        <taxon>Fungi incertae sedis</taxon>
        <taxon>Chytridiomycota</taxon>
        <taxon>Chytridiomycota incertae sedis</taxon>
        <taxon>Neocallimastigomycetes</taxon>
        <taxon>Neocallimastigales</taxon>
        <taxon>Neocallimastigaceae</taxon>
        <taxon>Piromyces</taxon>
    </lineage>
</organism>
<dbReference type="PANTHER" id="PTHR28245">
    <property type="entry name" value="ARF3-INTERACTING PROTEIN 1"/>
    <property type="match status" value="1"/>
</dbReference>
<dbReference type="AlphaFoldDB" id="A0A1Y1V3Z1"/>
<dbReference type="InterPro" id="IPR037516">
    <property type="entry name" value="Tripartite_DENN"/>
</dbReference>
<dbReference type="InterPro" id="IPR052809">
    <property type="entry name" value="Actin_polarity_regulatory"/>
</dbReference>
<dbReference type="PROSITE" id="PS50211">
    <property type="entry name" value="DENN"/>
    <property type="match status" value="1"/>
</dbReference>
<evidence type="ECO:0000313" key="3">
    <source>
        <dbReference type="Proteomes" id="UP000193719"/>
    </source>
</evidence>
<accession>A0A1Y1V3Z1</accession>
<dbReference type="InterPro" id="IPR012860">
    <property type="entry name" value="Afi1_N"/>
</dbReference>
<reference evidence="2 3" key="1">
    <citation type="submission" date="2016-08" db="EMBL/GenBank/DDBJ databases">
        <title>Genomes of anaerobic fungi encode conserved fungal cellulosomes for biomass hydrolysis.</title>
        <authorList>
            <consortium name="DOE Joint Genome Institute"/>
            <person name="Haitjema C.H."/>
            <person name="Gilmore S.P."/>
            <person name="Henske J.K."/>
            <person name="Solomon K.V."/>
            <person name="De Groot R."/>
            <person name="Kuo A."/>
            <person name="Mondo S.J."/>
            <person name="Salamov A.A."/>
            <person name="Labutti K."/>
            <person name="Zhao Z."/>
            <person name="Chiniquy J."/>
            <person name="Barry K."/>
            <person name="Brewer H.M."/>
            <person name="Purvine S.O."/>
            <person name="Wright A.T."/>
            <person name="Boxma B."/>
            <person name="Van Alen T."/>
            <person name="Hackstein J.H."/>
            <person name="Baker S.E."/>
            <person name="Grigoriev I.V."/>
            <person name="O'Malley M.A."/>
        </authorList>
    </citation>
    <scope>NUCLEOTIDE SEQUENCE [LARGE SCALE GENOMIC DNA]</scope>
    <source>
        <strain evidence="3">finn</strain>
    </source>
</reference>
<protein>
    <submittedName>
        <fullName evidence="2">Spindle pole body interacting protein</fullName>
    </submittedName>
</protein>
<name>A0A1Y1V3Z1_9FUNG</name>
<reference evidence="2 3" key="2">
    <citation type="submission" date="2016-08" db="EMBL/GenBank/DDBJ databases">
        <title>Pervasive Adenine N6-methylation of Active Genes in Fungi.</title>
        <authorList>
            <consortium name="DOE Joint Genome Institute"/>
            <person name="Mondo S.J."/>
            <person name="Dannebaum R.O."/>
            <person name="Kuo R.C."/>
            <person name="Labutti K."/>
            <person name="Haridas S."/>
            <person name="Kuo A."/>
            <person name="Salamov A."/>
            <person name="Ahrendt S.R."/>
            <person name="Lipzen A."/>
            <person name="Sullivan W."/>
            <person name="Andreopoulos W.B."/>
            <person name="Clum A."/>
            <person name="Lindquist E."/>
            <person name="Daum C."/>
            <person name="Ramamoorthy G.K."/>
            <person name="Gryganskyi A."/>
            <person name="Culley D."/>
            <person name="Magnuson J.K."/>
            <person name="James T.Y."/>
            <person name="O'Malley M.A."/>
            <person name="Stajich J.E."/>
            <person name="Spatafora J.W."/>
            <person name="Visel A."/>
            <person name="Grigoriev I.V."/>
        </authorList>
    </citation>
    <scope>NUCLEOTIDE SEQUENCE [LARGE SCALE GENOMIC DNA]</scope>
    <source>
        <strain evidence="3">finn</strain>
    </source>
</reference>
<dbReference type="Pfam" id="PF07792">
    <property type="entry name" value="Afi1"/>
    <property type="match status" value="1"/>
</dbReference>
<proteinExistence type="predicted"/>